<proteinExistence type="predicted"/>
<dbReference type="InterPro" id="IPR006429">
    <property type="entry name" value="Phage_lambda_portal"/>
</dbReference>
<dbReference type="GO" id="GO:0019068">
    <property type="term" value="P:virion assembly"/>
    <property type="evidence" value="ECO:0007669"/>
    <property type="project" value="InterPro"/>
</dbReference>
<comment type="caution">
    <text evidence="2">The sequence shown here is derived from an EMBL/GenBank/DDBJ whole genome shotgun (WGS) entry which is preliminary data.</text>
</comment>
<dbReference type="Proteomes" id="UP001229244">
    <property type="component" value="Unassembled WGS sequence"/>
</dbReference>
<evidence type="ECO:0000256" key="1">
    <source>
        <dbReference type="SAM" id="MobiDB-lite"/>
    </source>
</evidence>
<organism evidence="2 3">
    <name type="scientific">Amorphus orientalis</name>
    <dbReference type="NCBI Taxonomy" id="649198"/>
    <lineage>
        <taxon>Bacteria</taxon>
        <taxon>Pseudomonadati</taxon>
        <taxon>Pseudomonadota</taxon>
        <taxon>Alphaproteobacteria</taxon>
        <taxon>Hyphomicrobiales</taxon>
        <taxon>Amorphaceae</taxon>
        <taxon>Amorphus</taxon>
    </lineage>
</organism>
<dbReference type="Pfam" id="PF05136">
    <property type="entry name" value="Phage_portal_2"/>
    <property type="match status" value="1"/>
</dbReference>
<sequence>MLRDTKSGILASRRVALPDHRSEVRRSWRAAAALAMDFIQNSGTLKGACDQVLVDTVGVELVLSPQPDLSKLGYDQKETDEWCSLVKKRWKRFAWNPHECDQRGKLTVPQMVDIGLRWYIAYGEITGMLSYMPRAMRRRYGITTGTKVLMTPPHRLMQDTIEAEGLYQGVWHDENGRPVAYKFRDRRGGIDVPAVYPAMDGQGRPIVLHIFDPADADDVRGISPLTPAFRRYAMSEVLDDSVLQSFVLQNIISVILTSPAPSADAFEGLEALGSSELKHEFAQYFGAMMDKAKDKISVGDDPRVVSLAPGEDLHFRTPATPGPDYLPFKAALSRETARAIGCTHASFSMDHSDATYSSTRMETASIWPIVLRRRERLAAPLCQVIYDAWLDEEIGEGRIPLKGGYSAFQAHRDEVCWAQWQGPAKPSADDYKSARASSERLSNGTSSIEIEAAELGIDPDELFEQRVAGHRRYVEAGMRSPYDRDAPAASPVDDEERKRTEAE</sequence>
<dbReference type="RefSeq" id="WP_306884626.1">
    <property type="nucleotide sequence ID" value="NZ_JAUSUL010000001.1"/>
</dbReference>
<dbReference type="GO" id="GO:0005198">
    <property type="term" value="F:structural molecule activity"/>
    <property type="evidence" value="ECO:0007669"/>
    <property type="project" value="InterPro"/>
</dbReference>
<evidence type="ECO:0000313" key="2">
    <source>
        <dbReference type="EMBL" id="MDQ0314841.1"/>
    </source>
</evidence>
<protein>
    <submittedName>
        <fullName evidence="2">Lambda family phage portal protein</fullName>
    </submittedName>
</protein>
<gene>
    <name evidence="2" type="ORF">J2S73_001278</name>
</gene>
<feature type="region of interest" description="Disordered" evidence="1">
    <location>
        <begin position="475"/>
        <end position="503"/>
    </location>
</feature>
<dbReference type="EMBL" id="JAUSUL010000001">
    <property type="protein sequence ID" value="MDQ0314841.1"/>
    <property type="molecule type" value="Genomic_DNA"/>
</dbReference>
<dbReference type="AlphaFoldDB" id="A0AAE3VNC3"/>
<reference evidence="2" key="1">
    <citation type="submission" date="2023-07" db="EMBL/GenBank/DDBJ databases">
        <title>Genomic Encyclopedia of Type Strains, Phase IV (KMG-IV): sequencing the most valuable type-strain genomes for metagenomic binning, comparative biology and taxonomic classification.</title>
        <authorList>
            <person name="Goeker M."/>
        </authorList>
    </citation>
    <scope>NUCLEOTIDE SEQUENCE</scope>
    <source>
        <strain evidence="2">DSM 21202</strain>
    </source>
</reference>
<feature type="region of interest" description="Disordered" evidence="1">
    <location>
        <begin position="423"/>
        <end position="445"/>
    </location>
</feature>
<keyword evidence="3" id="KW-1185">Reference proteome</keyword>
<feature type="compositionally biased region" description="Polar residues" evidence="1">
    <location>
        <begin position="435"/>
        <end position="445"/>
    </location>
</feature>
<evidence type="ECO:0000313" key="3">
    <source>
        <dbReference type="Proteomes" id="UP001229244"/>
    </source>
</evidence>
<name>A0AAE3VNC3_9HYPH</name>
<accession>A0AAE3VNC3</accession>